<evidence type="ECO:0000313" key="2">
    <source>
        <dbReference type="EMBL" id="KMK11841.1"/>
    </source>
</evidence>
<dbReference type="Proteomes" id="UP000036196">
    <property type="component" value="Unassembled WGS sequence"/>
</dbReference>
<reference evidence="2 3" key="1">
    <citation type="submission" date="2015-05" db="EMBL/GenBank/DDBJ databases">
        <title>Genome sequences of Pluralibacter gergoviae.</title>
        <authorList>
            <person name="Greninger A.L."/>
            <person name="Miller S."/>
        </authorList>
    </citation>
    <scope>NUCLEOTIDE SEQUENCE [LARGE SCALE GENOMIC DNA]</scope>
    <source>
        <strain evidence="2 3">JS81F13</strain>
    </source>
</reference>
<comment type="caution">
    <text evidence="2">The sequence shown here is derived from an EMBL/GenBank/DDBJ whole genome shotgun (WGS) entry which is preliminary data.</text>
</comment>
<sequence length="78" mass="8937">MSAADRKKDAISWNRLVARHGVTIWRSVPAILEMLLACRTAESLGSLRLVGLAVRRQQQRLRVNKPRRNMRSWQIVSG</sequence>
<keyword evidence="3" id="KW-1185">Reference proteome</keyword>
<name>A0A0J5N7P9_PLUGE</name>
<organism evidence="2 3">
    <name type="scientific">Pluralibacter gergoviae</name>
    <name type="common">Enterobacter gergoviae</name>
    <dbReference type="NCBI Taxonomy" id="61647"/>
    <lineage>
        <taxon>Bacteria</taxon>
        <taxon>Pseudomonadati</taxon>
        <taxon>Pseudomonadota</taxon>
        <taxon>Gammaproteobacteria</taxon>
        <taxon>Enterobacterales</taxon>
        <taxon>Enterobacteriaceae</taxon>
        <taxon>Pluralibacter</taxon>
    </lineage>
</organism>
<dbReference type="eggNOG" id="COG1020">
    <property type="taxonomic scope" value="Bacteria"/>
</dbReference>
<accession>A0A0J5N7P9</accession>
<dbReference type="RefSeq" id="WP_048280226.1">
    <property type="nucleotide sequence ID" value="NZ_LDZF01000024.1"/>
</dbReference>
<protein>
    <submittedName>
        <fullName evidence="2">Uncharacterized protein</fullName>
    </submittedName>
</protein>
<evidence type="ECO:0000313" key="3">
    <source>
        <dbReference type="Proteomes" id="UP000036196"/>
    </source>
</evidence>
<dbReference type="EMBL" id="ABLOKC030000035">
    <property type="protein sequence ID" value="EML1473822.1"/>
    <property type="molecule type" value="Genomic_DNA"/>
</dbReference>
<dbReference type="PATRIC" id="fig|61647.15.peg.2478"/>
<proteinExistence type="predicted"/>
<dbReference type="EMBL" id="LDZF01000024">
    <property type="protein sequence ID" value="KMK11841.1"/>
    <property type="molecule type" value="Genomic_DNA"/>
</dbReference>
<evidence type="ECO:0000313" key="1">
    <source>
        <dbReference type="EMBL" id="EML1473822.1"/>
    </source>
</evidence>
<dbReference type="AlphaFoldDB" id="A0A0J5N7P9"/>
<dbReference type="SUPFAM" id="SSF56801">
    <property type="entry name" value="Acetyl-CoA synthetase-like"/>
    <property type="match status" value="1"/>
</dbReference>
<gene>
    <name evidence="2" type="ORF">ABW06_19585</name>
    <name evidence="1" type="ORF">QEG54_004634</name>
</gene>
<dbReference type="STRING" id="61647.LG71_00570"/>
<reference evidence="1" key="2">
    <citation type="submission" date="2024-02" db="EMBL/GenBank/DDBJ databases">
        <authorList>
            <consortium name="Clinical and Environmental Microbiology Branch: Whole genome sequencing antimicrobial resistance pathogens in the healthcare setting"/>
        </authorList>
    </citation>
    <scope>NUCLEOTIDE SEQUENCE</scope>
    <source>
        <strain evidence="1">2021DK-00143</strain>
    </source>
</reference>